<evidence type="ECO:0000256" key="6">
    <source>
        <dbReference type="ARBA" id="ARBA00023065"/>
    </source>
</evidence>
<evidence type="ECO:0000313" key="12">
    <source>
        <dbReference type="EMBL" id="CCC15091.1"/>
    </source>
</evidence>
<evidence type="ECO:0000256" key="3">
    <source>
        <dbReference type="ARBA" id="ARBA00007681"/>
    </source>
</evidence>
<keyword evidence="9" id="KW-0066">ATP synthesis</keyword>
<evidence type="ECO:0000256" key="9">
    <source>
        <dbReference type="ARBA" id="ARBA00023310"/>
    </source>
</evidence>
<keyword evidence="4" id="KW-0813">Transport</keyword>
<dbReference type="SUPFAM" id="SSF52943">
    <property type="entry name" value="ATP synthase (F1-ATPase), gamma subunit"/>
    <property type="match status" value="1"/>
</dbReference>
<evidence type="ECO:0000256" key="10">
    <source>
        <dbReference type="ARBA" id="ARBA00031066"/>
    </source>
</evidence>
<evidence type="ECO:0000256" key="8">
    <source>
        <dbReference type="ARBA" id="ARBA00023196"/>
    </source>
</evidence>
<dbReference type="AlphaFoldDB" id="F8LSW0"/>
<name>F8LSW0_LEPCH</name>
<protein>
    <recommendedName>
        <fullName evidence="10">F-ATPase gamma subunit</fullName>
    </recommendedName>
</protein>
<keyword evidence="5" id="KW-0375">Hydrogen ion transport</keyword>
<feature type="signal peptide" evidence="11">
    <location>
        <begin position="1"/>
        <end position="18"/>
    </location>
</feature>
<dbReference type="HAMAP" id="MF_00815">
    <property type="entry name" value="ATP_synth_gamma_bact"/>
    <property type="match status" value="1"/>
</dbReference>
<dbReference type="CDD" id="cd12151">
    <property type="entry name" value="F1-ATPase_gamma"/>
    <property type="match status" value="1"/>
</dbReference>
<keyword evidence="7" id="KW-0472">Membrane</keyword>
<keyword evidence="6" id="KW-0406">Ion transport</keyword>
<dbReference type="InterPro" id="IPR035968">
    <property type="entry name" value="ATP_synth_F1_ATPase_gsu"/>
</dbReference>
<comment type="subcellular location">
    <subcellularLocation>
        <location evidence="2">Plastid</location>
        <location evidence="2">Chloroplast thylakoid membrane</location>
        <topology evidence="2">Peripheral membrane protein</topology>
    </subcellularLocation>
</comment>
<dbReference type="GO" id="GO:0046933">
    <property type="term" value="F:proton-transporting ATP synthase activity, rotational mechanism"/>
    <property type="evidence" value="ECO:0007669"/>
    <property type="project" value="InterPro"/>
</dbReference>
<dbReference type="PANTHER" id="PTHR11693">
    <property type="entry name" value="ATP SYNTHASE GAMMA CHAIN"/>
    <property type="match status" value="1"/>
</dbReference>
<dbReference type="FunFam" id="1.10.287.80:FF:000003">
    <property type="entry name" value="ATP synthase gamma chain, chloroplastic"/>
    <property type="match status" value="1"/>
</dbReference>
<keyword evidence="11" id="KW-0732">Signal</keyword>
<dbReference type="Gene3D" id="3.40.1380.10">
    <property type="match status" value="1"/>
</dbReference>
<keyword evidence="8" id="KW-0139">CF(1)</keyword>
<evidence type="ECO:0000256" key="4">
    <source>
        <dbReference type="ARBA" id="ARBA00022448"/>
    </source>
</evidence>
<evidence type="ECO:0000256" key="7">
    <source>
        <dbReference type="ARBA" id="ARBA00023136"/>
    </source>
</evidence>
<comment type="similarity">
    <text evidence="3">Belongs to the ATPase gamma chain family.</text>
</comment>
<accession>F8LSW0</accession>
<dbReference type="InterPro" id="IPR000131">
    <property type="entry name" value="ATP_synth_F1_gsu"/>
</dbReference>
<dbReference type="NCBIfam" id="TIGR01146">
    <property type="entry name" value="ATPsyn_F1gamma"/>
    <property type="match status" value="1"/>
</dbReference>
<sequence length="333" mass="36217">MSVITRCVAVALSAVAAAANFQPVVSSGKTFSPFGLRGDSRRSSGIVKSGKINELKGRIKSVSSSQKITSAMKLVAAAKVRRAQEAVLCGRPFSEQLEKVLRDLLDQLKLEALDLPVLTERPVKKVTLVSITGDRGLCGSHNAQIIKATEQRAAQLKALGVDFDLITIGKKGTTYFKRRDYTMPATYDCPQAPSAEFANSVAEKLLAKYLAADTDRIEVVYTKFISLIKTEPTISILLPRNQYELQGELEEKAGVKAADEENSLDSLIFEQEPKTLLDSILPLYFNSQVLRSVQDGVASELSARMTAMSSASDNAKSLKKGLTLQMNRARQAS</sequence>
<evidence type="ECO:0000256" key="5">
    <source>
        <dbReference type="ARBA" id="ARBA00022781"/>
    </source>
</evidence>
<reference evidence="12" key="1">
    <citation type="journal article" date="2010" name="BMC Evol. Biol.">
        <title>A phylogenetic mosaic plastid proteome and unusual plastid-targeting signals in the green-colored dinoflagellate Lepidodinium chlorophorum.</title>
        <authorList>
            <person name="Minge M.A."/>
            <person name="Shalchian-Tabrizi K."/>
            <person name="Torresen O.K."/>
            <person name="Takishita K."/>
            <person name="Probert I."/>
            <person name="Inagaki Y."/>
            <person name="Klaveness D."/>
            <person name="Jakobsen K.S."/>
        </authorList>
    </citation>
    <scope>NUCLEOTIDE SEQUENCE</scope>
    <source>
        <strain evidence="12">RCC1488</strain>
    </source>
</reference>
<dbReference type="GO" id="GO:0009535">
    <property type="term" value="C:chloroplast thylakoid membrane"/>
    <property type="evidence" value="ECO:0007669"/>
    <property type="project" value="UniProtKB-SubCell"/>
</dbReference>
<evidence type="ECO:0000256" key="1">
    <source>
        <dbReference type="ARBA" id="ARBA00003456"/>
    </source>
</evidence>
<evidence type="ECO:0000256" key="11">
    <source>
        <dbReference type="SAM" id="SignalP"/>
    </source>
</evidence>
<dbReference type="GO" id="GO:0045259">
    <property type="term" value="C:proton-transporting ATP synthase complex"/>
    <property type="evidence" value="ECO:0007669"/>
    <property type="project" value="UniProtKB-KW"/>
</dbReference>
<dbReference type="PRINTS" id="PR00126">
    <property type="entry name" value="ATPASEGAMMA"/>
</dbReference>
<organism evidence="12">
    <name type="scientific">Lepidodinium chlorophorum</name>
    <name type="common">Dinoflagellate</name>
    <name type="synonym">Gymnodinium chlorophorum</name>
    <dbReference type="NCBI Taxonomy" id="107758"/>
    <lineage>
        <taxon>Eukaryota</taxon>
        <taxon>Sar</taxon>
        <taxon>Alveolata</taxon>
        <taxon>Dinophyceae</taxon>
        <taxon>Gymnodiniales</taxon>
        <taxon>Gymnodiniaceae</taxon>
        <taxon>Lepidodinium</taxon>
    </lineage>
</organism>
<dbReference type="PANTHER" id="PTHR11693:SF41">
    <property type="entry name" value="ATP SYNTHASE GAMMA CHAIN, CHLOROPLASTIC"/>
    <property type="match status" value="1"/>
</dbReference>
<reference evidence="12" key="2">
    <citation type="submission" date="2011-02" db="EMBL/GenBank/DDBJ databases">
        <authorList>
            <person name="Minge M.A."/>
        </authorList>
    </citation>
    <scope>NUCLEOTIDE SEQUENCE</scope>
    <source>
        <strain evidence="12">RCC1488</strain>
    </source>
</reference>
<evidence type="ECO:0000256" key="2">
    <source>
        <dbReference type="ARBA" id="ARBA00004525"/>
    </source>
</evidence>
<feature type="non-terminal residue" evidence="12">
    <location>
        <position position="333"/>
    </location>
</feature>
<proteinExistence type="evidence at transcript level"/>
<dbReference type="EMBL" id="FR874009">
    <property type="protein sequence ID" value="CCC15091.1"/>
    <property type="molecule type" value="mRNA"/>
</dbReference>
<gene>
    <name evidence="12" type="primary">atp-g</name>
</gene>
<comment type="function">
    <text evidence="1">Produces ATP from ADP in the presence of a proton gradient across the membrane. The gamma chain is believed to be important in regulating ATPase activity and the flow of protons through the CF(0) complex.</text>
</comment>
<dbReference type="Pfam" id="PF00231">
    <property type="entry name" value="ATP-synt"/>
    <property type="match status" value="1"/>
</dbReference>
<dbReference type="Gene3D" id="1.10.287.80">
    <property type="entry name" value="ATP synthase, gamma subunit, helix hairpin domain"/>
    <property type="match status" value="2"/>
</dbReference>
<feature type="chain" id="PRO_5003379765" description="F-ATPase gamma subunit" evidence="11">
    <location>
        <begin position="19"/>
        <end position="333"/>
    </location>
</feature>